<accession>A0ABR7VHC4</accession>
<dbReference type="SUPFAM" id="SSF51445">
    <property type="entry name" value="(Trans)glycosidases"/>
    <property type="match status" value="1"/>
</dbReference>
<dbReference type="Gene3D" id="3.20.20.80">
    <property type="entry name" value="Glycosidases"/>
    <property type="match status" value="1"/>
</dbReference>
<dbReference type="EMBL" id="JACWEZ010000001">
    <property type="protein sequence ID" value="MBD1221350.1"/>
    <property type="molecule type" value="Genomic_DNA"/>
</dbReference>
<dbReference type="Pfam" id="PF18088">
    <property type="entry name" value="Glyco_H_20C_C"/>
    <property type="match status" value="1"/>
</dbReference>
<dbReference type="PANTHER" id="PTHR21040:SF8">
    <property type="entry name" value="BCDNA.GH04120"/>
    <property type="match status" value="1"/>
</dbReference>
<dbReference type="RefSeq" id="WP_121616284.1">
    <property type="nucleotide sequence ID" value="NZ_CP033049.1"/>
</dbReference>
<comment type="caution">
    <text evidence="5">The sequence shown here is derived from an EMBL/GenBank/DDBJ whole genome shotgun (WGS) entry which is preliminary data.</text>
</comment>
<dbReference type="InterPro" id="IPR015883">
    <property type="entry name" value="Glyco_hydro_20_cat"/>
</dbReference>
<keyword evidence="2" id="KW-0378">Hydrolase</keyword>
<feature type="domain" description="Glycoside Hydrolase 20C C-terminal" evidence="4">
    <location>
        <begin position="421"/>
        <end position="603"/>
    </location>
</feature>
<evidence type="ECO:0000259" key="4">
    <source>
        <dbReference type="Pfam" id="PF18088"/>
    </source>
</evidence>
<dbReference type="InterPro" id="IPR041063">
    <property type="entry name" value="Glyco_H_20C_C"/>
</dbReference>
<sequence>MKIHLYGDVAEIHAGVSYLQEDLGFQLAEDGYPIEVTKHSGSLLVKNEEGKGEIMFQEKIHFYRALGLWLENFQEEKINFEVKETPNFSTSGAMLDASRNAVMDVEGIKAYLRKMAAMGLNMLMMYTEDTYEVKEYPYFGYMRGRYTEDELRDCDMYAAELGIEMVPCVQTLAHLTEALKWDYAKDIKDTSDILLVGNPETYLFLERIVAAATKPFRSKRVHIGMDEAHQLGLGKYLEENGYEQRFNIMNSHLKEVVSICKSLNLEPMIWSDMYFRLGSKFGGYYDVNAEIPEEVIASIPDTQLVYWDYYHEDKDFYTTFIKKHKELGSTPLFAGGAWTWNGISPNYGKGIATTDAALTACKEEGVNEVIATMWGDNGAETPLTTALPVLQWFAEHTYRSEVTEEHVSKRFEHCIGGSYADFMLLNQLDETPGVAKDNLQEANPSKFLLWQDVLIGLFDENIKGLGLKQHYEALAERLGQAKERNSEWAGLFDFYESLAYVLHKKSELGIEIKSAYDSKDKEGMKVLAENLKDAKEAVDTLRKKHRSLWLSMNKPFGWEVLDIRYGGVIIRMETALYRLKEWIANKTDRLDELEEERLYFEGVFGPERDGTIGRSGYDKIVSASPLSGV</sequence>
<dbReference type="InterPro" id="IPR038901">
    <property type="entry name" value="HEXDC-like"/>
</dbReference>
<organism evidence="5 6">
    <name type="scientific">Virgibacillus halodenitrificans</name>
    <name type="common">Bacillus halodenitrificans</name>
    <dbReference type="NCBI Taxonomy" id="1482"/>
    <lineage>
        <taxon>Bacteria</taxon>
        <taxon>Bacillati</taxon>
        <taxon>Bacillota</taxon>
        <taxon>Bacilli</taxon>
        <taxon>Bacillales</taxon>
        <taxon>Bacillaceae</taxon>
        <taxon>Virgibacillus</taxon>
    </lineage>
</organism>
<proteinExistence type="inferred from homology"/>
<comment type="similarity">
    <text evidence="1">Belongs to the glycosyl hydrolase 20 family.</text>
</comment>
<evidence type="ECO:0000313" key="6">
    <source>
        <dbReference type="Proteomes" id="UP000621631"/>
    </source>
</evidence>
<dbReference type="InterPro" id="IPR017853">
    <property type="entry name" value="GH"/>
</dbReference>
<name>A0ABR7VHC4_VIRHA</name>
<evidence type="ECO:0000259" key="3">
    <source>
        <dbReference type="Pfam" id="PF00728"/>
    </source>
</evidence>
<dbReference type="Gene3D" id="1.20.120.670">
    <property type="entry name" value="N-acetyl-b-d-glucoasminidase"/>
    <property type="match status" value="1"/>
</dbReference>
<evidence type="ECO:0000256" key="1">
    <source>
        <dbReference type="ARBA" id="ARBA00006285"/>
    </source>
</evidence>
<dbReference type="Proteomes" id="UP000621631">
    <property type="component" value="Unassembled WGS sequence"/>
</dbReference>
<dbReference type="PANTHER" id="PTHR21040">
    <property type="entry name" value="BCDNA.GH04120"/>
    <property type="match status" value="1"/>
</dbReference>
<gene>
    <name evidence="5" type="ORF">IC602_01850</name>
</gene>
<reference evidence="5 6" key="1">
    <citation type="submission" date="2020-09" db="EMBL/GenBank/DDBJ databases">
        <title>Draft Genome Sequences of Oil-Oxidizing Bacteria Halomonas titanicae, Marinobacter lutaoensis, and Virgibacillus halodenitrificans Isolated from Highly Saline Environments.</title>
        <authorList>
            <person name="Grouzdev D.S."/>
            <person name="Sokolova D.S."/>
            <person name="Semenova E.M."/>
            <person name="Borzenkov I.A."/>
            <person name="Bidzhieva S.K."/>
            <person name="Poltaraus A.B."/>
            <person name="Nazina T.N."/>
        </authorList>
    </citation>
    <scope>NUCLEOTIDE SEQUENCE [LARGE SCALE GENOMIC DNA]</scope>
    <source>
        <strain evidence="5 6">VKM B-3472D</strain>
    </source>
</reference>
<dbReference type="Pfam" id="PF00728">
    <property type="entry name" value="Glyco_hydro_20"/>
    <property type="match status" value="1"/>
</dbReference>
<dbReference type="CDD" id="cd06565">
    <property type="entry name" value="GH20_GcnA-like"/>
    <property type="match status" value="1"/>
</dbReference>
<keyword evidence="6" id="KW-1185">Reference proteome</keyword>
<feature type="domain" description="Glycoside hydrolase family 20 catalytic" evidence="3">
    <location>
        <begin position="92"/>
        <end position="274"/>
    </location>
</feature>
<protein>
    <submittedName>
        <fullName evidence="5">Beta-N-acetylhexosaminidase</fullName>
    </submittedName>
</protein>
<evidence type="ECO:0000256" key="2">
    <source>
        <dbReference type="ARBA" id="ARBA00022801"/>
    </source>
</evidence>
<evidence type="ECO:0000313" key="5">
    <source>
        <dbReference type="EMBL" id="MBD1221350.1"/>
    </source>
</evidence>